<keyword evidence="1" id="KW-1133">Transmembrane helix</keyword>
<evidence type="ECO:0000256" key="1">
    <source>
        <dbReference type="SAM" id="Phobius"/>
    </source>
</evidence>
<dbReference type="AlphaFoldDB" id="A0AB37I502"/>
<organism evidence="3 4">
    <name type="scientific">Arachnia propionica</name>
    <dbReference type="NCBI Taxonomy" id="1750"/>
    <lineage>
        <taxon>Bacteria</taxon>
        <taxon>Bacillati</taxon>
        <taxon>Actinomycetota</taxon>
        <taxon>Actinomycetes</taxon>
        <taxon>Propionibacteriales</taxon>
        <taxon>Propionibacteriaceae</taxon>
        <taxon>Arachnia</taxon>
    </lineage>
</organism>
<evidence type="ECO:0000313" key="3">
    <source>
        <dbReference type="EMBL" id="QUC11913.1"/>
    </source>
</evidence>
<evidence type="ECO:0000259" key="2">
    <source>
        <dbReference type="Pfam" id="PF21946"/>
    </source>
</evidence>
<reference evidence="3" key="1">
    <citation type="submission" date="2021-03" db="EMBL/GenBank/DDBJ databases">
        <title>Human Oral Microbial Genomes.</title>
        <authorList>
            <person name="Johnston C.D."/>
            <person name="Chen T."/>
            <person name="Dewhirst F.E."/>
        </authorList>
    </citation>
    <scope>NUCLEOTIDE SEQUENCE</scope>
    <source>
        <strain evidence="3">F0714</strain>
    </source>
</reference>
<dbReference type="RefSeq" id="WP_123824163.1">
    <property type="nucleotide sequence ID" value="NZ_CP040007.1"/>
</dbReference>
<dbReference type="Pfam" id="PF21946">
    <property type="entry name" value="LppM"/>
    <property type="match status" value="1"/>
</dbReference>
<dbReference type="Proteomes" id="UP000677180">
    <property type="component" value="Chromosome"/>
</dbReference>
<accession>A0AB37I502</accession>
<evidence type="ECO:0000313" key="4">
    <source>
        <dbReference type="Proteomes" id="UP000677180"/>
    </source>
</evidence>
<dbReference type="EMBL" id="CP072385">
    <property type="protein sequence ID" value="QUC11913.1"/>
    <property type="molecule type" value="Genomic_DNA"/>
</dbReference>
<proteinExistence type="predicted"/>
<keyword evidence="1" id="KW-0812">Transmembrane</keyword>
<gene>
    <name evidence="3" type="ORF">J5A53_04255</name>
</gene>
<feature type="transmembrane region" description="Helical" evidence="1">
    <location>
        <begin position="196"/>
        <end position="217"/>
    </location>
</feature>
<sequence length="228" mass="25557">MTKQRRFGILLLLLPLLLGLTSCIRYRVEYDIVDKEHVKLNWNIGVRKPENGVKAPEDLTVENICRTVVEHAQTPEELAQTPYEDDLFHACRFTGELPINHKRLIGPAPDQAQIITYDETRREWTFRYSSGSGNASTESASIFTDFEVRVTFPGRVLSASGSGRIEGNTVTWSDPKDMYLKEGLRATASADPDLSWLWPTLGVIALAGVGAGIVLVARRRRRPRPLVP</sequence>
<keyword evidence="1" id="KW-0472">Membrane</keyword>
<dbReference type="InterPro" id="IPR053807">
    <property type="entry name" value="LppM"/>
</dbReference>
<feature type="domain" description="LppM" evidence="2">
    <location>
        <begin position="28"/>
        <end position="176"/>
    </location>
</feature>
<name>A0AB37I502_9ACTN</name>
<protein>
    <recommendedName>
        <fullName evidence="2">LppM domain-containing protein</fullName>
    </recommendedName>
</protein>
<dbReference type="PROSITE" id="PS51257">
    <property type="entry name" value="PROKAR_LIPOPROTEIN"/>
    <property type="match status" value="1"/>
</dbReference>